<evidence type="ECO:0000313" key="2">
    <source>
        <dbReference type="Proteomes" id="UP000821865"/>
    </source>
</evidence>
<protein>
    <submittedName>
        <fullName evidence="1">Uncharacterized protein</fullName>
    </submittedName>
</protein>
<reference evidence="1" key="1">
    <citation type="submission" date="2020-05" db="EMBL/GenBank/DDBJ databases">
        <title>Large-scale comparative analyses of tick genomes elucidate their genetic diversity and vector capacities.</title>
        <authorList>
            <person name="Jia N."/>
            <person name="Wang J."/>
            <person name="Shi W."/>
            <person name="Du L."/>
            <person name="Sun Y."/>
            <person name="Zhan W."/>
            <person name="Jiang J."/>
            <person name="Wang Q."/>
            <person name="Zhang B."/>
            <person name="Ji P."/>
            <person name="Sakyi L.B."/>
            <person name="Cui X."/>
            <person name="Yuan T."/>
            <person name="Jiang B."/>
            <person name="Yang W."/>
            <person name="Lam T.T.-Y."/>
            <person name="Chang Q."/>
            <person name="Ding S."/>
            <person name="Wang X."/>
            <person name="Zhu J."/>
            <person name="Ruan X."/>
            <person name="Zhao L."/>
            <person name="Wei J."/>
            <person name="Que T."/>
            <person name="Du C."/>
            <person name="Cheng J."/>
            <person name="Dai P."/>
            <person name="Han X."/>
            <person name="Huang E."/>
            <person name="Gao Y."/>
            <person name="Liu J."/>
            <person name="Shao H."/>
            <person name="Ye R."/>
            <person name="Li L."/>
            <person name="Wei W."/>
            <person name="Wang X."/>
            <person name="Wang C."/>
            <person name="Yang T."/>
            <person name="Huo Q."/>
            <person name="Li W."/>
            <person name="Guo W."/>
            <person name="Chen H."/>
            <person name="Zhou L."/>
            <person name="Ni X."/>
            <person name="Tian J."/>
            <person name="Zhou Y."/>
            <person name="Sheng Y."/>
            <person name="Liu T."/>
            <person name="Pan Y."/>
            <person name="Xia L."/>
            <person name="Li J."/>
            <person name="Zhao F."/>
            <person name="Cao W."/>
        </authorList>
    </citation>
    <scope>NUCLEOTIDE SEQUENCE</scope>
    <source>
        <strain evidence="1">Dsil-2018</strain>
    </source>
</reference>
<organism evidence="1 2">
    <name type="scientific">Dermacentor silvarum</name>
    <name type="common">Tick</name>
    <dbReference type="NCBI Taxonomy" id="543639"/>
    <lineage>
        <taxon>Eukaryota</taxon>
        <taxon>Metazoa</taxon>
        <taxon>Ecdysozoa</taxon>
        <taxon>Arthropoda</taxon>
        <taxon>Chelicerata</taxon>
        <taxon>Arachnida</taxon>
        <taxon>Acari</taxon>
        <taxon>Parasitiformes</taxon>
        <taxon>Ixodida</taxon>
        <taxon>Ixodoidea</taxon>
        <taxon>Ixodidae</taxon>
        <taxon>Rhipicephalinae</taxon>
        <taxon>Dermacentor</taxon>
    </lineage>
</organism>
<sequence length="589" mass="66119">MYTYSTERRVRHSFLTSTFSVLAINAFLLLGIVGIVLLTTDGRKRHEEQLLRAEGNGSLVVLTTAGPVQGVEITAHGRTLHAFYGLPYADPPVGERRFLHPVRRTPSITVTMATEMRPACPQESYWFNTEYVNASSFDEDCLHLNLWTPSVRANDVLRPVVVYFHGGGFQNGGNNLHIYDGSHFSALGDVVVVVPNYRVNVFGFLYVGTPDAPGNQGLWDQRLALLWVRDNARAFGGDPERVTLMGQSAGSISVGYHVLSPLTRHLFRRAIMQSGTPFYKVEENQITGPEKARRMAARLCGPHLLRRPMAHVVDCLRNQTTQKLLGAVKMVLGLKASSFIPVSGDDLLPKDPLVTMANGSAPPVDLLIGVNENEGTYFLYKLYQTMGITDPFVMSNRQHVTIVKLLVNYALWEAPEDLIEGLLANVKEGTSTPDIVRHLAEGIGDVAMRCPTLYFSDFVLRQRGSHLYHYEYGYRPLKGSFWPPWMGVTHFDEFPFVWGYVFDRPEMATPRDTEFSQLLIGLWSSFVHNGTMQKGKTLWPPNERQLTMTMRLVEQPRVQSAGLTQTCTVLRKYIVPYRLNNTAHTEASI</sequence>
<comment type="caution">
    <text evidence="1">The sequence shown here is derived from an EMBL/GenBank/DDBJ whole genome shotgun (WGS) entry which is preliminary data.</text>
</comment>
<proteinExistence type="predicted"/>
<accession>A0ACB8CM91</accession>
<dbReference type="Proteomes" id="UP000821865">
    <property type="component" value="Chromosome 6"/>
</dbReference>
<dbReference type="EMBL" id="CM023475">
    <property type="protein sequence ID" value="KAH7946013.1"/>
    <property type="molecule type" value="Genomic_DNA"/>
</dbReference>
<keyword evidence="2" id="KW-1185">Reference proteome</keyword>
<evidence type="ECO:0000313" key="1">
    <source>
        <dbReference type="EMBL" id="KAH7946013.1"/>
    </source>
</evidence>
<gene>
    <name evidence="1" type="ORF">HPB49_018871</name>
</gene>
<name>A0ACB8CM91_DERSI</name>